<organism evidence="8 9">
    <name type="scientific">Lelliottia wanjuensis</name>
    <dbReference type="NCBI Taxonomy" id="3050585"/>
    <lineage>
        <taxon>Bacteria</taxon>
        <taxon>Pseudomonadati</taxon>
        <taxon>Pseudomonadota</taxon>
        <taxon>Gammaproteobacteria</taxon>
        <taxon>Enterobacterales</taxon>
        <taxon>Enterobacteriaceae</taxon>
        <taxon>Lelliottia</taxon>
    </lineage>
</organism>
<dbReference type="InterPro" id="IPR016174">
    <property type="entry name" value="Di-haem_cyt_TM"/>
</dbReference>
<evidence type="ECO:0000259" key="7">
    <source>
        <dbReference type="Pfam" id="PF01292"/>
    </source>
</evidence>
<keyword evidence="3 6" id="KW-0812">Transmembrane</keyword>
<evidence type="ECO:0000313" key="9">
    <source>
        <dbReference type="Proteomes" id="UP001223214"/>
    </source>
</evidence>
<keyword evidence="9" id="KW-1185">Reference proteome</keyword>
<protein>
    <submittedName>
        <fullName evidence="8">Cytochrome b/b6 domain-containing protein</fullName>
    </submittedName>
</protein>
<evidence type="ECO:0000256" key="5">
    <source>
        <dbReference type="ARBA" id="ARBA00023136"/>
    </source>
</evidence>
<dbReference type="InterPro" id="IPR011577">
    <property type="entry name" value="Cyt_b561_bac/Ni-Hgenase"/>
</dbReference>
<feature type="transmembrane region" description="Helical" evidence="6">
    <location>
        <begin position="53"/>
        <end position="75"/>
    </location>
</feature>
<feature type="transmembrane region" description="Helical" evidence="6">
    <location>
        <begin position="120"/>
        <end position="139"/>
    </location>
</feature>
<dbReference type="GO" id="GO:0005886">
    <property type="term" value="C:plasma membrane"/>
    <property type="evidence" value="ECO:0007669"/>
    <property type="project" value="UniProtKB-SubCell"/>
</dbReference>
<evidence type="ECO:0000256" key="1">
    <source>
        <dbReference type="ARBA" id="ARBA00004651"/>
    </source>
</evidence>
<dbReference type="SUPFAM" id="SSF81342">
    <property type="entry name" value="Transmembrane di-heme cytochromes"/>
    <property type="match status" value="1"/>
</dbReference>
<feature type="transmembrane region" description="Helical" evidence="6">
    <location>
        <begin position="16"/>
        <end position="33"/>
    </location>
</feature>
<dbReference type="EMBL" id="JASSOM010000003">
    <property type="protein sequence ID" value="MDK9361866.1"/>
    <property type="molecule type" value="Genomic_DNA"/>
</dbReference>
<feature type="transmembrane region" description="Helical" evidence="6">
    <location>
        <begin position="159"/>
        <end position="181"/>
    </location>
</feature>
<dbReference type="Pfam" id="PF01292">
    <property type="entry name" value="Ni_hydr_CYTB"/>
    <property type="match status" value="1"/>
</dbReference>
<comment type="subcellular location">
    <subcellularLocation>
        <location evidence="1">Cell membrane</location>
        <topology evidence="1">Multi-pass membrane protein</topology>
    </subcellularLocation>
</comment>
<gene>
    <name evidence="8" type="ORF">QQF32_01325</name>
</gene>
<dbReference type="GO" id="GO:0009055">
    <property type="term" value="F:electron transfer activity"/>
    <property type="evidence" value="ECO:0007669"/>
    <property type="project" value="InterPro"/>
</dbReference>
<evidence type="ECO:0000256" key="6">
    <source>
        <dbReference type="SAM" id="Phobius"/>
    </source>
</evidence>
<dbReference type="AlphaFoldDB" id="A0AAP4FRG3"/>
<evidence type="ECO:0000313" key="8">
    <source>
        <dbReference type="EMBL" id="MDK9361866.1"/>
    </source>
</evidence>
<evidence type="ECO:0000256" key="3">
    <source>
        <dbReference type="ARBA" id="ARBA00022692"/>
    </source>
</evidence>
<keyword evidence="2" id="KW-1003">Cell membrane</keyword>
<dbReference type="Proteomes" id="UP001223214">
    <property type="component" value="Unassembled WGS sequence"/>
</dbReference>
<proteinExistence type="predicted"/>
<comment type="caution">
    <text evidence="8">The sequence shown here is derived from an EMBL/GenBank/DDBJ whole genome shotgun (WGS) entry which is preliminary data.</text>
</comment>
<dbReference type="GO" id="GO:0022904">
    <property type="term" value="P:respiratory electron transport chain"/>
    <property type="evidence" value="ECO:0007669"/>
    <property type="project" value="InterPro"/>
</dbReference>
<accession>A0AAP4FRG3</accession>
<feature type="domain" description="Cytochrome b561 bacterial/Ni-hydrogenase" evidence="7">
    <location>
        <begin position="15"/>
        <end position="178"/>
    </location>
</feature>
<keyword evidence="4 6" id="KW-1133">Transmembrane helix</keyword>
<evidence type="ECO:0000256" key="2">
    <source>
        <dbReference type="ARBA" id="ARBA00022475"/>
    </source>
</evidence>
<keyword evidence="5 6" id="KW-0472">Membrane</keyword>
<reference evidence="8 9" key="1">
    <citation type="submission" date="2023-06" db="EMBL/GenBank/DDBJ databases">
        <title>Identification and characterization of antibiotic-resistant Gram-negative bacteria.</title>
        <authorList>
            <person name="Cho G.-S."/>
            <person name="Lee J."/>
            <person name="Tai E."/>
            <person name="Jeong S."/>
            <person name="Kim I."/>
            <person name="Kim B.-E."/>
            <person name="Jeong M.-I."/>
            <person name="Oh K.-K."/>
            <person name="Franz C.M.A.P."/>
        </authorList>
    </citation>
    <scope>NUCLEOTIDE SEQUENCE [LARGE SCALE GENOMIC DNA]</scope>
    <source>
        <strain evidence="8 9">V106_12</strain>
    </source>
</reference>
<sequence length="194" mass="21644">MAANFRNVLPHQDTPFLRVLHIIVAVLVLAQIINSNLTECEALGQFTLAGVVTWLHIISGFGLLFCGFLMLTWMLSKRGFRYFFSWALMDFRGVADDFRTLRQLSLPETHSGGMAATVQGLGVVSLLGVAACGGLWFLLNTMYGAETSLTRQVLHLHKFLTIFIETYFWAHGAMGLLHIGLKYHAEHRHQIPGG</sequence>
<dbReference type="RefSeq" id="WP_285149620.1">
    <property type="nucleotide sequence ID" value="NZ_JASSOM010000003.1"/>
</dbReference>
<name>A0AAP4FRG3_9ENTR</name>
<evidence type="ECO:0000256" key="4">
    <source>
        <dbReference type="ARBA" id="ARBA00022989"/>
    </source>
</evidence>